<evidence type="ECO:0000256" key="9">
    <source>
        <dbReference type="ARBA" id="ARBA00022989"/>
    </source>
</evidence>
<evidence type="ECO:0000256" key="5">
    <source>
        <dbReference type="ARBA" id="ARBA00022729"/>
    </source>
</evidence>
<organism evidence="17 18">
    <name type="scientific">Vitis vinifera</name>
    <name type="common">Grape</name>
    <dbReference type="NCBI Taxonomy" id="29760"/>
    <lineage>
        <taxon>Eukaryota</taxon>
        <taxon>Viridiplantae</taxon>
        <taxon>Streptophyta</taxon>
        <taxon>Embryophyta</taxon>
        <taxon>Tracheophyta</taxon>
        <taxon>Spermatophyta</taxon>
        <taxon>Magnoliopsida</taxon>
        <taxon>eudicotyledons</taxon>
        <taxon>Gunneridae</taxon>
        <taxon>Pentapetalae</taxon>
        <taxon>rosids</taxon>
        <taxon>Vitales</taxon>
        <taxon>Vitaceae</taxon>
        <taxon>Viteae</taxon>
        <taxon>Vitis</taxon>
    </lineage>
</organism>
<dbReference type="SMART" id="SM00220">
    <property type="entry name" value="S_TKc"/>
    <property type="match status" value="1"/>
</dbReference>
<keyword evidence="9 14" id="KW-1133">Transmembrane helix</keyword>
<feature type="chain" id="PRO_5019146008" evidence="15">
    <location>
        <begin position="27"/>
        <end position="967"/>
    </location>
</feature>
<evidence type="ECO:0000256" key="12">
    <source>
        <dbReference type="PROSITE-ProRule" id="PRU10141"/>
    </source>
</evidence>
<feature type="binding site" evidence="12">
    <location>
        <position position="666"/>
    </location>
    <ligand>
        <name>ATP</name>
        <dbReference type="ChEBI" id="CHEBI:30616"/>
    </ligand>
</feature>
<keyword evidence="2" id="KW-0723">Serine/threonine-protein kinase</keyword>
<dbReference type="PROSITE" id="PS00107">
    <property type="entry name" value="PROTEIN_KINASE_ATP"/>
    <property type="match status" value="1"/>
</dbReference>
<dbReference type="PANTHER" id="PTHR34590">
    <property type="entry name" value="OS03G0124300 PROTEIN-RELATED"/>
    <property type="match status" value="1"/>
</dbReference>
<evidence type="ECO:0000256" key="15">
    <source>
        <dbReference type="SAM" id="SignalP"/>
    </source>
</evidence>
<dbReference type="Pfam" id="PF12819">
    <property type="entry name" value="Malectin_like"/>
    <property type="match status" value="1"/>
</dbReference>
<keyword evidence="7 17" id="KW-0418">Kinase</keyword>
<dbReference type="Gene3D" id="2.60.120.430">
    <property type="entry name" value="Galactose-binding lectin"/>
    <property type="match status" value="2"/>
</dbReference>
<evidence type="ECO:0000256" key="3">
    <source>
        <dbReference type="ARBA" id="ARBA00022679"/>
    </source>
</evidence>
<evidence type="ECO:0000256" key="11">
    <source>
        <dbReference type="ARBA" id="ARBA00023180"/>
    </source>
</evidence>
<evidence type="ECO:0000256" key="8">
    <source>
        <dbReference type="ARBA" id="ARBA00022840"/>
    </source>
</evidence>
<dbReference type="SUPFAM" id="SSF56112">
    <property type="entry name" value="Protein kinase-like (PK-like)"/>
    <property type="match status" value="1"/>
</dbReference>
<comment type="subcellular location">
    <subcellularLocation>
        <location evidence="1">Membrane</location>
        <topology evidence="1">Single-pass type I membrane protein</topology>
    </subcellularLocation>
</comment>
<dbReference type="Pfam" id="PF07714">
    <property type="entry name" value="PK_Tyr_Ser-Thr"/>
    <property type="match status" value="1"/>
</dbReference>
<dbReference type="InterPro" id="IPR008271">
    <property type="entry name" value="Ser/Thr_kinase_AS"/>
</dbReference>
<keyword evidence="17" id="KW-0675">Receptor</keyword>
<dbReference type="FunFam" id="2.60.120.430:FF:000003">
    <property type="entry name" value="FERONIA receptor-like kinase"/>
    <property type="match status" value="1"/>
</dbReference>
<dbReference type="GO" id="GO:0016020">
    <property type="term" value="C:membrane"/>
    <property type="evidence" value="ECO:0007669"/>
    <property type="project" value="UniProtKB-SubCell"/>
</dbReference>
<dbReference type="PROSITE" id="PS50011">
    <property type="entry name" value="PROTEIN_KINASE_DOM"/>
    <property type="match status" value="1"/>
</dbReference>
<dbReference type="FunFam" id="3.30.200.20:FF:000645">
    <property type="entry name" value="Receptor-like protein kinase FERONIA"/>
    <property type="match status" value="1"/>
</dbReference>
<keyword evidence="3" id="KW-0808">Transferase</keyword>
<feature type="domain" description="Protein kinase" evidence="16">
    <location>
        <begin position="637"/>
        <end position="911"/>
    </location>
</feature>
<dbReference type="Proteomes" id="UP000288805">
    <property type="component" value="Unassembled WGS sequence"/>
</dbReference>
<dbReference type="PANTHER" id="PTHR34590:SF15">
    <property type="entry name" value="PROTEIN KINASE DOMAIN-CONTAINING PROTEIN"/>
    <property type="match status" value="1"/>
</dbReference>
<dbReference type="InterPro" id="IPR017441">
    <property type="entry name" value="Protein_kinase_ATP_BS"/>
</dbReference>
<dbReference type="InterPro" id="IPR000719">
    <property type="entry name" value="Prot_kinase_dom"/>
</dbReference>
<accession>A0A438IMP6</accession>
<dbReference type="InterPro" id="IPR045272">
    <property type="entry name" value="ANXUR1/2-like"/>
</dbReference>
<evidence type="ECO:0000256" key="2">
    <source>
        <dbReference type="ARBA" id="ARBA00022527"/>
    </source>
</evidence>
<dbReference type="GO" id="GO:0004714">
    <property type="term" value="F:transmembrane receptor protein tyrosine kinase activity"/>
    <property type="evidence" value="ECO:0007669"/>
    <property type="project" value="InterPro"/>
</dbReference>
<dbReference type="InterPro" id="IPR011009">
    <property type="entry name" value="Kinase-like_dom_sf"/>
</dbReference>
<gene>
    <name evidence="17" type="primary">FER_43</name>
    <name evidence="17" type="ORF">CK203_029057</name>
</gene>
<dbReference type="EMBL" id="QGNW01000096">
    <property type="protein sequence ID" value="RVW97992.1"/>
    <property type="molecule type" value="Genomic_DNA"/>
</dbReference>
<dbReference type="GO" id="GO:0005524">
    <property type="term" value="F:ATP binding"/>
    <property type="evidence" value="ECO:0007669"/>
    <property type="project" value="UniProtKB-UniRule"/>
</dbReference>
<evidence type="ECO:0000256" key="6">
    <source>
        <dbReference type="ARBA" id="ARBA00022741"/>
    </source>
</evidence>
<keyword evidence="8 12" id="KW-0067">ATP-binding</keyword>
<protein>
    <submittedName>
        <fullName evidence="17">Receptor-like protein kinase FERONIA</fullName>
    </submittedName>
</protein>
<feature type="region of interest" description="Disordered" evidence="13">
    <location>
        <begin position="947"/>
        <end position="967"/>
    </location>
</feature>
<evidence type="ECO:0000259" key="16">
    <source>
        <dbReference type="PROSITE" id="PS50011"/>
    </source>
</evidence>
<evidence type="ECO:0000256" key="4">
    <source>
        <dbReference type="ARBA" id="ARBA00022692"/>
    </source>
</evidence>
<proteinExistence type="predicted"/>
<feature type="region of interest" description="Disordered" evidence="13">
    <location>
        <begin position="528"/>
        <end position="558"/>
    </location>
</feature>
<dbReference type="InterPro" id="IPR024788">
    <property type="entry name" value="Malectin-like_Carb-bd_dom"/>
</dbReference>
<dbReference type="CDD" id="cd14066">
    <property type="entry name" value="STKc_IRAK"/>
    <property type="match status" value="1"/>
</dbReference>
<evidence type="ECO:0000256" key="7">
    <source>
        <dbReference type="ARBA" id="ARBA00022777"/>
    </source>
</evidence>
<evidence type="ECO:0000256" key="14">
    <source>
        <dbReference type="SAM" id="Phobius"/>
    </source>
</evidence>
<evidence type="ECO:0000313" key="17">
    <source>
        <dbReference type="EMBL" id="RVW97992.1"/>
    </source>
</evidence>
<dbReference type="GO" id="GO:0004674">
    <property type="term" value="F:protein serine/threonine kinase activity"/>
    <property type="evidence" value="ECO:0007669"/>
    <property type="project" value="UniProtKB-KW"/>
</dbReference>
<dbReference type="Gene3D" id="1.10.510.10">
    <property type="entry name" value="Transferase(Phosphotransferase) domain 1"/>
    <property type="match status" value="1"/>
</dbReference>
<sequence>MKHRSYHFIVPAFIVILLCIRTRSEAEPLESSVNISTLGCTGTVAECLDQNEEFQLDSHESRRILLNKRIDISLALMADKPFCDKTKAADCLPRRNGNPKDPCQIYDRCRAEGQEKHLRLVFLIDVQLVSCLVKSMNSRLFIPPPIYLFLFFLRFLAVHISGYEPSYNVTLNCGSPECIVISEARQQAPSIDRTPYMTARIFRSPFTYVFDPVPPGPKFIRLHFYPVLYGEFDGSKTFFSVTVSTYTFLSNFSASLTAQSLGLEAFSKEFCINLAEDQLLNITFIPSSETSDGYAFINGIEIVSMPDYLYYSGSDDIWVPIIGQSSSMPIDEALALETVYRLNMGGQHISPMNDTGMFRTWSEDIEYLGYRGADPVNTSNPIQYSDKFPNYSAPELVYQTARTMGPSKTLNIQINLTWTLPTYLGFNYLIRLHFCEVSSRITKKQDREFHIFINQQTAETEADVITWSGGNGRALFRDYVVILQNGSQGMHKLYIDLHPNADARTAYSDAILNGLELFKLSSASGNLAGPNPEPKAITNSAPTKPSSHPTESRQKSKRSTIAIAGSVLGGVFLLSMLGFFVLRRRKTAKEIGQSYQTSTCTTLSNTTTSTKTKASSLPSDLCRRFTLSELKKATNNFDIILRIGVGGFGNVYKGYIDDKAAPVAIKRLNPQSKQGAREFQTEIEMLSMLRHIHLVSLIGFCSEDHEMILVYDYMANGTLCDHLYGTNPPLQWKQRLQICLGAARGLHYLHTGATHMIIHRDVKTTNILLDEKWVAKVSDFGLSKVGPTGMSRNHVSTVVKGTLGYLDPEYFRLQQLTEKSDVYSFGVVLFEVLCARPPVIKSEDNDRVSLAVWGPCCFEEGTLDQIVDPHLKGEIAPESLNKFGEIAVSCLLRGGIERPSMSDVVWGLEFALQLQETAEQVGMDGGHLSEEKGAEALLRYSNTVSVDESSGQLSGSRSSVFTNEQSF</sequence>
<dbReference type="GO" id="GO:0010038">
    <property type="term" value="P:response to metal ion"/>
    <property type="evidence" value="ECO:0007669"/>
    <property type="project" value="UniProtKB-ARBA"/>
</dbReference>
<dbReference type="AlphaFoldDB" id="A0A438IMP6"/>
<evidence type="ECO:0000256" key="1">
    <source>
        <dbReference type="ARBA" id="ARBA00004479"/>
    </source>
</evidence>
<dbReference type="FunFam" id="1.10.510.10:FF:000252">
    <property type="entry name" value="Receptor-like protein kinase FERONIA"/>
    <property type="match status" value="1"/>
</dbReference>
<keyword evidence="11" id="KW-0325">Glycoprotein</keyword>
<feature type="transmembrane region" description="Helical" evidence="14">
    <location>
        <begin position="561"/>
        <end position="582"/>
    </location>
</feature>
<reference evidence="17 18" key="1">
    <citation type="journal article" date="2018" name="PLoS Genet.">
        <title>Population sequencing reveals clonal diversity and ancestral inbreeding in the grapevine cultivar Chardonnay.</title>
        <authorList>
            <person name="Roach M.J."/>
            <person name="Johnson D.L."/>
            <person name="Bohlmann J."/>
            <person name="van Vuuren H.J."/>
            <person name="Jones S.J."/>
            <person name="Pretorius I.S."/>
            <person name="Schmidt S.A."/>
            <person name="Borneman A.R."/>
        </authorList>
    </citation>
    <scope>NUCLEOTIDE SEQUENCE [LARGE SCALE GENOMIC DNA]</scope>
    <source>
        <strain evidence="18">cv. Chardonnay</strain>
        <tissue evidence="17">Leaf</tissue>
    </source>
</reference>
<comment type="caution">
    <text evidence="17">The sequence shown here is derived from an EMBL/GenBank/DDBJ whole genome shotgun (WGS) entry which is preliminary data.</text>
</comment>
<dbReference type="FunFam" id="2.60.120.430:FF:000007">
    <property type="entry name" value="FERONIA receptor-like kinase"/>
    <property type="match status" value="1"/>
</dbReference>
<evidence type="ECO:0000313" key="18">
    <source>
        <dbReference type="Proteomes" id="UP000288805"/>
    </source>
</evidence>
<dbReference type="PROSITE" id="PS00108">
    <property type="entry name" value="PROTEIN_KINASE_ST"/>
    <property type="match status" value="1"/>
</dbReference>
<feature type="compositionally biased region" description="Low complexity" evidence="13">
    <location>
        <begin position="949"/>
        <end position="959"/>
    </location>
</feature>
<evidence type="ECO:0000256" key="13">
    <source>
        <dbReference type="SAM" id="MobiDB-lite"/>
    </source>
</evidence>
<dbReference type="Gene3D" id="3.30.200.20">
    <property type="entry name" value="Phosphorylase Kinase, domain 1"/>
    <property type="match status" value="1"/>
</dbReference>
<feature type="compositionally biased region" description="Polar residues" evidence="13">
    <location>
        <begin position="537"/>
        <end position="549"/>
    </location>
</feature>
<name>A0A438IMP6_VITVI</name>
<keyword evidence="4 14" id="KW-0812">Transmembrane</keyword>
<keyword evidence="5 15" id="KW-0732">Signal</keyword>
<evidence type="ECO:0000256" key="10">
    <source>
        <dbReference type="ARBA" id="ARBA00023136"/>
    </source>
</evidence>
<keyword evidence="10 14" id="KW-0472">Membrane</keyword>
<dbReference type="InterPro" id="IPR001245">
    <property type="entry name" value="Ser-Thr/Tyr_kinase_cat_dom"/>
</dbReference>
<feature type="signal peptide" evidence="15">
    <location>
        <begin position="1"/>
        <end position="26"/>
    </location>
</feature>
<keyword evidence="6 12" id="KW-0547">Nucleotide-binding</keyword>